<feature type="domain" description="HD" evidence="1">
    <location>
        <begin position="19"/>
        <end position="140"/>
    </location>
</feature>
<dbReference type="Pfam" id="PF13487">
    <property type="entry name" value="HD_5"/>
    <property type="match status" value="1"/>
</dbReference>
<organism evidence="3 4">
    <name type="scientific">Pelotomaculum isophthalicicum JI</name>
    <dbReference type="NCBI Taxonomy" id="947010"/>
    <lineage>
        <taxon>Bacteria</taxon>
        <taxon>Bacillati</taxon>
        <taxon>Bacillota</taxon>
        <taxon>Clostridia</taxon>
        <taxon>Eubacteriales</taxon>
        <taxon>Desulfotomaculaceae</taxon>
        <taxon>Pelotomaculum</taxon>
    </lineage>
</organism>
<reference evidence="3" key="1">
    <citation type="submission" date="2022-02" db="EMBL/GenBank/DDBJ databases">
        <authorList>
            <person name="Leng L."/>
        </authorList>
    </citation>
    <scope>NUCLEOTIDE SEQUENCE</scope>
    <source>
        <strain evidence="3">JI</strain>
    </source>
</reference>
<evidence type="ECO:0000313" key="4">
    <source>
        <dbReference type="Proteomes" id="UP001154312"/>
    </source>
</evidence>
<dbReference type="RefSeq" id="WP_277443594.1">
    <property type="nucleotide sequence ID" value="NZ_JAKOAV010000012.1"/>
</dbReference>
<evidence type="ECO:0000259" key="2">
    <source>
        <dbReference type="PROSITE" id="PS51832"/>
    </source>
</evidence>
<dbReference type="PANTHER" id="PTHR43155:SF2">
    <property type="entry name" value="CYCLIC DI-GMP PHOSPHODIESTERASE PA4108"/>
    <property type="match status" value="1"/>
</dbReference>
<keyword evidence="4" id="KW-1185">Reference proteome</keyword>
<dbReference type="SUPFAM" id="SSF109604">
    <property type="entry name" value="HD-domain/PDEase-like"/>
    <property type="match status" value="1"/>
</dbReference>
<dbReference type="PROSITE" id="PS51831">
    <property type="entry name" value="HD"/>
    <property type="match status" value="1"/>
</dbReference>
<feature type="domain" description="HD-GYP" evidence="2">
    <location>
        <begin position="1"/>
        <end position="191"/>
    </location>
</feature>
<dbReference type="SMART" id="SM00471">
    <property type="entry name" value="HDc"/>
    <property type="match status" value="1"/>
</dbReference>
<dbReference type="NCBIfam" id="TIGR00277">
    <property type="entry name" value="HDIG"/>
    <property type="match status" value="1"/>
</dbReference>
<dbReference type="Proteomes" id="UP001154312">
    <property type="component" value="Unassembled WGS sequence"/>
</dbReference>
<protein>
    <submittedName>
        <fullName evidence="3">HD-GYP domain-containing protein</fullName>
    </submittedName>
</protein>
<dbReference type="EMBL" id="JAKOAV010000012">
    <property type="protein sequence ID" value="MDF9408286.1"/>
    <property type="molecule type" value="Genomic_DNA"/>
</dbReference>
<evidence type="ECO:0000259" key="1">
    <source>
        <dbReference type="PROSITE" id="PS51831"/>
    </source>
</evidence>
<sequence>MLEELNNLVKMISIYSLETYQHSVNVGIIATRIGNFLGLPEKQVSLIKYAGLLHDIGKTKIDLKILNKPGKLTTKEFNIIKKHTEYGVKILSSYPWTKPFLQLVNLHHERWDGNGYNGIHGPDIPIGARILALADAFDAMSSCRPYSPIKSMDQIINELDRFSGAQFDPHLVEKVIQASDKVLLKDWDGVV</sequence>
<name>A0A9X4H1N0_9FIRM</name>
<dbReference type="InterPro" id="IPR006675">
    <property type="entry name" value="HDIG_dom"/>
</dbReference>
<dbReference type="CDD" id="cd00077">
    <property type="entry name" value="HDc"/>
    <property type="match status" value="1"/>
</dbReference>
<dbReference type="Gene3D" id="1.10.3210.10">
    <property type="entry name" value="Hypothetical protein af1432"/>
    <property type="match status" value="1"/>
</dbReference>
<dbReference type="InterPro" id="IPR037522">
    <property type="entry name" value="HD_GYP_dom"/>
</dbReference>
<dbReference type="PANTHER" id="PTHR43155">
    <property type="entry name" value="CYCLIC DI-GMP PHOSPHODIESTERASE PA4108-RELATED"/>
    <property type="match status" value="1"/>
</dbReference>
<dbReference type="AlphaFoldDB" id="A0A9X4H1N0"/>
<proteinExistence type="predicted"/>
<dbReference type="PROSITE" id="PS51832">
    <property type="entry name" value="HD_GYP"/>
    <property type="match status" value="1"/>
</dbReference>
<accession>A0A9X4H1N0</accession>
<dbReference type="InterPro" id="IPR003607">
    <property type="entry name" value="HD/PDEase_dom"/>
</dbReference>
<gene>
    <name evidence="3" type="ORF">L7E55_07945</name>
</gene>
<evidence type="ECO:0000313" key="3">
    <source>
        <dbReference type="EMBL" id="MDF9408286.1"/>
    </source>
</evidence>
<comment type="caution">
    <text evidence="3">The sequence shown here is derived from an EMBL/GenBank/DDBJ whole genome shotgun (WGS) entry which is preliminary data.</text>
</comment>
<dbReference type="InterPro" id="IPR006674">
    <property type="entry name" value="HD_domain"/>
</dbReference>